<sequence length="729" mass="82906">MVNKEDEEICYDSEPERIRYFEKQIATTRTTESREHHLETTGHGHQPALTTENEGPETKNESEGPEQSTEETAGKLTSIISKFRHQPTTKNYRKRSSASGSSSSSISLVNKSTKKTSAQTTEEQPISIDYPTLLRLNRCPACDNPWLTYKAPRSKLTHIQKCAGHELIPLRHLTQRIQNILEQQTQQKNQNAGLIDRHLLYQNLFASASDNDHQLSTNTATTLLKTLPEQQPKPSSSKLKKSSSTQSDHSFRSSSLKELHQQTIERNNQVNTKNNRRSYSLWELASGDDDYPYDRSKVPLSPESPGKPSRRVDHRSSSYVAKGKKKLQDLSSSSSEEDNDDLNRLSQSDKEPELRNMPRYEQWTRSELENESERLGYEDGVKLSTSALVTRAQTAWTNEMGCRPYSLGNPASEIVPRFDNLQVASDSTPLPDDEDDDPNDGEEEEDGAINQDDDYYQEDNDLEWENNLLNPQDHDLFLQSDSATSSQRDPTRPFFESFSKAKLELEYAKLARKIEDYDGSSQHALVEVRQDLDKVPKTKPALAKKVLRLWDALYSNPDPSSSLPLNSSHVKSAKSPVKIVKQKVDLLELNRLMLIILNSREPELYLRILRFEPIQLSVLEEKVKSLLDQEFEDRFKAQLLLHQSVQQRGEETQESGGGSSAPSSSDDDDDQIDTKKKKKKKTKKKAKVVPVSLTVTKSVLQIDTLARWLDYQAISYFLLDPSAPRKPRF</sequence>
<proteinExistence type="predicted"/>
<evidence type="ECO:0000313" key="2">
    <source>
        <dbReference type="EMBL" id="KNE91532.1"/>
    </source>
</evidence>
<feature type="compositionally biased region" description="Basic and acidic residues" evidence="1">
    <location>
        <begin position="31"/>
        <end position="42"/>
    </location>
</feature>
<feature type="compositionally biased region" description="Polar residues" evidence="1">
    <location>
        <begin position="108"/>
        <end position="123"/>
    </location>
</feature>
<keyword evidence="3" id="KW-1185">Reference proteome</keyword>
<comment type="caution">
    <text evidence="2">The sequence shown here is derived from an EMBL/GenBank/DDBJ whole genome shotgun (WGS) entry which is preliminary data.</text>
</comment>
<protein>
    <submittedName>
        <fullName evidence="2">Uncharacterized protein</fullName>
    </submittedName>
</protein>
<evidence type="ECO:0000256" key="1">
    <source>
        <dbReference type="SAM" id="MobiDB-lite"/>
    </source>
</evidence>
<organism evidence="2 3">
    <name type="scientific">Puccinia striiformis f. sp. tritici PST-78</name>
    <dbReference type="NCBI Taxonomy" id="1165861"/>
    <lineage>
        <taxon>Eukaryota</taxon>
        <taxon>Fungi</taxon>
        <taxon>Dikarya</taxon>
        <taxon>Basidiomycota</taxon>
        <taxon>Pucciniomycotina</taxon>
        <taxon>Pucciniomycetes</taxon>
        <taxon>Pucciniales</taxon>
        <taxon>Pucciniaceae</taxon>
        <taxon>Puccinia</taxon>
    </lineage>
</organism>
<feature type="compositionally biased region" description="Low complexity" evidence="1">
    <location>
        <begin position="228"/>
        <end position="247"/>
    </location>
</feature>
<dbReference type="EMBL" id="AJIL01000199">
    <property type="protein sequence ID" value="KNE91532.1"/>
    <property type="molecule type" value="Genomic_DNA"/>
</dbReference>
<feature type="compositionally biased region" description="Basic residues" evidence="1">
    <location>
        <begin position="82"/>
        <end position="96"/>
    </location>
</feature>
<feature type="compositionally biased region" description="Basic residues" evidence="1">
    <location>
        <begin position="675"/>
        <end position="687"/>
    </location>
</feature>
<feature type="compositionally biased region" description="Polar residues" evidence="1">
    <location>
        <begin position="261"/>
        <end position="272"/>
    </location>
</feature>
<feature type="compositionally biased region" description="Basic and acidic residues" evidence="1">
    <location>
        <begin position="249"/>
        <end position="260"/>
    </location>
</feature>
<feature type="compositionally biased region" description="Low complexity" evidence="1">
    <location>
        <begin position="97"/>
        <end position="107"/>
    </location>
</feature>
<feature type="region of interest" description="Disordered" evidence="1">
    <location>
        <begin position="423"/>
        <end position="452"/>
    </location>
</feature>
<feature type="region of interest" description="Disordered" evidence="1">
    <location>
        <begin position="226"/>
        <end position="272"/>
    </location>
</feature>
<feature type="region of interest" description="Disordered" evidence="1">
    <location>
        <begin position="286"/>
        <end position="372"/>
    </location>
</feature>
<reference evidence="3" key="1">
    <citation type="submission" date="2014-03" db="EMBL/GenBank/DDBJ databases">
        <title>The Genome Sequence of Puccinia striiformis f. sp. tritici PST-78.</title>
        <authorList>
            <consortium name="The Broad Institute Genome Sequencing Platform"/>
            <person name="Cuomo C."/>
            <person name="Hulbert S."/>
            <person name="Chen X."/>
            <person name="Walker B."/>
            <person name="Young S.K."/>
            <person name="Zeng Q."/>
            <person name="Gargeya S."/>
            <person name="Fitzgerald M."/>
            <person name="Haas B."/>
            <person name="Abouelleil A."/>
            <person name="Alvarado L."/>
            <person name="Arachchi H.M."/>
            <person name="Berlin A.M."/>
            <person name="Chapman S.B."/>
            <person name="Goldberg J."/>
            <person name="Griggs A."/>
            <person name="Gujja S."/>
            <person name="Hansen M."/>
            <person name="Howarth C."/>
            <person name="Imamovic A."/>
            <person name="Larimer J."/>
            <person name="McCowan C."/>
            <person name="Montmayeur A."/>
            <person name="Murphy C."/>
            <person name="Neiman D."/>
            <person name="Pearson M."/>
            <person name="Priest M."/>
            <person name="Roberts A."/>
            <person name="Saif S."/>
            <person name="Shea T."/>
            <person name="Sisk P."/>
            <person name="Sykes S."/>
            <person name="Wortman J."/>
            <person name="Nusbaum C."/>
            <person name="Birren B."/>
        </authorList>
    </citation>
    <scope>NUCLEOTIDE SEQUENCE [LARGE SCALE GENOMIC DNA]</scope>
    <source>
        <strain evidence="3">race PST-78</strain>
    </source>
</reference>
<feature type="region of interest" description="Disordered" evidence="1">
    <location>
        <begin position="23"/>
        <end position="123"/>
    </location>
</feature>
<feature type="compositionally biased region" description="Acidic residues" evidence="1">
    <location>
        <begin position="431"/>
        <end position="452"/>
    </location>
</feature>
<feature type="region of interest" description="Disordered" evidence="1">
    <location>
        <begin position="646"/>
        <end position="687"/>
    </location>
</feature>
<accession>A0A0L0UWW8</accession>
<evidence type="ECO:0000313" key="3">
    <source>
        <dbReference type="Proteomes" id="UP000054564"/>
    </source>
</evidence>
<gene>
    <name evidence="2" type="ORF">PSTG_15053</name>
</gene>
<dbReference type="AlphaFoldDB" id="A0A0L0UWW8"/>
<name>A0A0L0UWW8_9BASI</name>
<feature type="compositionally biased region" description="Basic and acidic residues" evidence="1">
    <location>
        <begin position="341"/>
        <end position="372"/>
    </location>
</feature>
<dbReference type="Proteomes" id="UP000054564">
    <property type="component" value="Unassembled WGS sequence"/>
</dbReference>
<dbReference type="OrthoDB" id="2504869at2759"/>